<organism evidence="2 3">
    <name type="scientific">Dreissena polymorpha</name>
    <name type="common">Zebra mussel</name>
    <name type="synonym">Mytilus polymorpha</name>
    <dbReference type="NCBI Taxonomy" id="45954"/>
    <lineage>
        <taxon>Eukaryota</taxon>
        <taxon>Metazoa</taxon>
        <taxon>Spiralia</taxon>
        <taxon>Lophotrochozoa</taxon>
        <taxon>Mollusca</taxon>
        <taxon>Bivalvia</taxon>
        <taxon>Autobranchia</taxon>
        <taxon>Heteroconchia</taxon>
        <taxon>Euheterodonta</taxon>
        <taxon>Imparidentia</taxon>
        <taxon>Neoheterodontei</taxon>
        <taxon>Myida</taxon>
        <taxon>Dreissenoidea</taxon>
        <taxon>Dreissenidae</taxon>
        <taxon>Dreissena</taxon>
    </lineage>
</organism>
<accession>A0A9D4QKT9</accession>
<gene>
    <name evidence="2" type="ORF">DPMN_108099</name>
</gene>
<proteinExistence type="predicted"/>
<keyword evidence="3" id="KW-1185">Reference proteome</keyword>
<name>A0A9D4QKT9_DREPO</name>
<dbReference type="Proteomes" id="UP000828390">
    <property type="component" value="Unassembled WGS sequence"/>
</dbReference>
<reference evidence="2" key="2">
    <citation type="submission" date="2020-11" db="EMBL/GenBank/DDBJ databases">
        <authorList>
            <person name="McCartney M.A."/>
            <person name="Auch B."/>
            <person name="Kono T."/>
            <person name="Mallez S."/>
            <person name="Becker A."/>
            <person name="Gohl D.M."/>
            <person name="Silverstein K.A.T."/>
            <person name="Koren S."/>
            <person name="Bechman K.B."/>
            <person name="Herman A."/>
            <person name="Abrahante J.E."/>
            <person name="Garbe J."/>
        </authorList>
    </citation>
    <scope>NUCLEOTIDE SEQUENCE</scope>
    <source>
        <strain evidence="2">Duluth1</strain>
        <tissue evidence="2">Whole animal</tissue>
    </source>
</reference>
<protein>
    <submittedName>
        <fullName evidence="2">Uncharacterized protein</fullName>
    </submittedName>
</protein>
<dbReference type="EMBL" id="JAIWYP010000004">
    <property type="protein sequence ID" value="KAH3834764.1"/>
    <property type="molecule type" value="Genomic_DNA"/>
</dbReference>
<sequence>MSQRCPSHRAQRVTDMTLTLDTVCHRDATHIVHNVTQRCPSHRAQPGTEGPTYRSQRDLNMFLTSGDT</sequence>
<evidence type="ECO:0000256" key="1">
    <source>
        <dbReference type="SAM" id="MobiDB-lite"/>
    </source>
</evidence>
<reference evidence="2" key="1">
    <citation type="journal article" date="2019" name="bioRxiv">
        <title>The Genome of the Zebra Mussel, Dreissena polymorpha: A Resource for Invasive Species Research.</title>
        <authorList>
            <person name="McCartney M.A."/>
            <person name="Auch B."/>
            <person name="Kono T."/>
            <person name="Mallez S."/>
            <person name="Zhang Y."/>
            <person name="Obille A."/>
            <person name="Becker A."/>
            <person name="Abrahante J.E."/>
            <person name="Garbe J."/>
            <person name="Badalamenti J.P."/>
            <person name="Herman A."/>
            <person name="Mangelson H."/>
            <person name="Liachko I."/>
            <person name="Sullivan S."/>
            <person name="Sone E.D."/>
            <person name="Koren S."/>
            <person name="Silverstein K.A.T."/>
            <person name="Beckman K.B."/>
            <person name="Gohl D.M."/>
        </authorList>
    </citation>
    <scope>NUCLEOTIDE SEQUENCE</scope>
    <source>
        <strain evidence="2">Duluth1</strain>
        <tissue evidence="2">Whole animal</tissue>
    </source>
</reference>
<dbReference type="AlphaFoldDB" id="A0A9D4QKT9"/>
<evidence type="ECO:0000313" key="2">
    <source>
        <dbReference type="EMBL" id="KAH3834764.1"/>
    </source>
</evidence>
<comment type="caution">
    <text evidence="2">The sequence shown here is derived from an EMBL/GenBank/DDBJ whole genome shotgun (WGS) entry which is preliminary data.</text>
</comment>
<evidence type="ECO:0000313" key="3">
    <source>
        <dbReference type="Proteomes" id="UP000828390"/>
    </source>
</evidence>
<feature type="region of interest" description="Disordered" evidence="1">
    <location>
        <begin position="38"/>
        <end position="68"/>
    </location>
</feature>